<dbReference type="OrthoDB" id="2891886at2759"/>
<reference evidence="2 3" key="1">
    <citation type="journal article" date="2018" name="Evol. Lett.">
        <title>Horizontal gene cluster transfer increased hallucinogenic mushroom diversity.</title>
        <authorList>
            <person name="Reynolds H.T."/>
            <person name="Vijayakumar V."/>
            <person name="Gluck-Thaler E."/>
            <person name="Korotkin H.B."/>
            <person name="Matheny P.B."/>
            <person name="Slot J.C."/>
        </authorList>
    </citation>
    <scope>NUCLEOTIDE SEQUENCE [LARGE SCALE GENOMIC DNA]</scope>
    <source>
        <strain evidence="2 3">SRW20</strain>
    </source>
</reference>
<name>A0A409YFD6_9AGAR</name>
<accession>A0A409YFD6</accession>
<organism evidence="2 3">
    <name type="scientific">Gymnopilus dilepis</name>
    <dbReference type="NCBI Taxonomy" id="231916"/>
    <lineage>
        <taxon>Eukaryota</taxon>
        <taxon>Fungi</taxon>
        <taxon>Dikarya</taxon>
        <taxon>Basidiomycota</taxon>
        <taxon>Agaricomycotina</taxon>
        <taxon>Agaricomycetes</taxon>
        <taxon>Agaricomycetidae</taxon>
        <taxon>Agaricales</taxon>
        <taxon>Agaricineae</taxon>
        <taxon>Hymenogastraceae</taxon>
        <taxon>Gymnopilus</taxon>
    </lineage>
</organism>
<comment type="caution">
    <text evidence="2">The sequence shown here is derived from an EMBL/GenBank/DDBJ whole genome shotgun (WGS) entry which is preliminary data.</text>
</comment>
<keyword evidence="3" id="KW-1185">Reference proteome</keyword>
<feature type="domain" description="DUF7770" evidence="1">
    <location>
        <begin position="63"/>
        <end position="209"/>
    </location>
</feature>
<gene>
    <name evidence="2" type="ORF">CVT26_013179</name>
</gene>
<evidence type="ECO:0000313" key="2">
    <source>
        <dbReference type="EMBL" id="PPR01732.1"/>
    </source>
</evidence>
<dbReference type="Pfam" id="PF24968">
    <property type="entry name" value="DUF7770"/>
    <property type="match status" value="1"/>
</dbReference>
<dbReference type="EMBL" id="NHYE01000909">
    <property type="protein sequence ID" value="PPR01732.1"/>
    <property type="molecule type" value="Genomic_DNA"/>
</dbReference>
<sequence length="246" mass="27573">MPAAKDTFPFDLTKFDPSHLDLLVTDINLLVYLDHQGYCDERSDLARPRSNRSRLCAEPKLAAANHYALWFGVDSEDGETSIAIDITQADYESLPNPHKSDATLREGSIARVRVASKTFPIKDDVGILMREIYNIQPGTTIRMVLSLIEWSGLQFYQFSPNFKQHAGCRYWILCLSRLLELNYVVGAGFAEDVESFLLVHYHRLTEKVKGKLKKSLKWGPAFEIDCAPISAGKSVEGSPTPSSECS</sequence>
<protein>
    <recommendedName>
        <fullName evidence="1">DUF7770 domain-containing protein</fullName>
    </recommendedName>
</protein>
<dbReference type="Proteomes" id="UP000284706">
    <property type="component" value="Unassembled WGS sequence"/>
</dbReference>
<evidence type="ECO:0000313" key="3">
    <source>
        <dbReference type="Proteomes" id="UP000284706"/>
    </source>
</evidence>
<evidence type="ECO:0000259" key="1">
    <source>
        <dbReference type="Pfam" id="PF24968"/>
    </source>
</evidence>
<dbReference type="InParanoid" id="A0A409YFD6"/>
<dbReference type="InterPro" id="IPR056672">
    <property type="entry name" value="DUF7770"/>
</dbReference>
<proteinExistence type="predicted"/>
<dbReference type="AlphaFoldDB" id="A0A409YFD6"/>